<sequence length="242" mass="27389">MKNFFTIIGGMGTEATELFIHILNERTPAKKDQEYLNYILVNHSTIPDRTDYILDHSKPNPFIPLAEDIKQQSQLDPDFFVIPCNTAHYSFDDLQALTSVPILHMPRETVKDIKHDVPSAKRVGLIATRGTLHDGIYDREIRHAGYDLVKPDEKTANQTMELIYDDIKEKNQVDGDLYHQILSTMVNKFSCDVVILGCTELSVAQQRAGDHSFPVIDAQTVLAKRTIELALKNRGVADKQLD</sequence>
<name>A0A6P1E6P2_LENHI</name>
<evidence type="ECO:0000313" key="3">
    <source>
        <dbReference type="EMBL" id="QHB52259.1"/>
    </source>
</evidence>
<accession>A0A6P1E6P2</accession>
<reference evidence="3 4" key="1">
    <citation type="submission" date="2019-12" db="EMBL/GenBank/DDBJ databases">
        <title>Lactobacillus hilgardii FLUB.</title>
        <authorList>
            <person name="Gustaw K."/>
        </authorList>
    </citation>
    <scope>NUCLEOTIDE SEQUENCE [LARGE SCALE GENOMIC DNA]</scope>
    <source>
        <strain evidence="3 4">FLUB</strain>
    </source>
</reference>
<dbReference type="NCBIfam" id="TIGR00035">
    <property type="entry name" value="asp_race"/>
    <property type="match status" value="1"/>
</dbReference>
<organism evidence="3 4">
    <name type="scientific">Lentilactobacillus hilgardii</name>
    <name type="common">Lactobacillus hilgardii</name>
    <dbReference type="NCBI Taxonomy" id="1588"/>
    <lineage>
        <taxon>Bacteria</taxon>
        <taxon>Bacillati</taxon>
        <taxon>Bacillota</taxon>
        <taxon>Bacilli</taxon>
        <taxon>Lactobacillales</taxon>
        <taxon>Lactobacillaceae</taxon>
        <taxon>Lentilactobacillus</taxon>
    </lineage>
</organism>
<dbReference type="Proteomes" id="UP000465035">
    <property type="component" value="Chromosome"/>
</dbReference>
<evidence type="ECO:0000256" key="1">
    <source>
        <dbReference type="ARBA" id="ARBA00007847"/>
    </source>
</evidence>
<dbReference type="SMR" id="A0A6P1E6P2"/>
<keyword evidence="2 3" id="KW-0413">Isomerase</keyword>
<dbReference type="EC" id="5.1.1.-" evidence="3"/>
<dbReference type="InterPro" id="IPR001920">
    <property type="entry name" value="Asp/Glu_race"/>
</dbReference>
<dbReference type="AlphaFoldDB" id="A0A6P1E6P2"/>
<dbReference type="RefSeq" id="WP_003554401.1">
    <property type="nucleotide sequence ID" value="NZ_CABKOL010000102.1"/>
</dbReference>
<dbReference type="InterPro" id="IPR018187">
    <property type="entry name" value="Asp/Glu_racemase_AS_1"/>
</dbReference>
<protein>
    <submittedName>
        <fullName evidence="3">Amino acid racemase</fullName>
        <ecNumber evidence="3">5.1.1.-</ecNumber>
    </submittedName>
</protein>
<evidence type="ECO:0000256" key="2">
    <source>
        <dbReference type="ARBA" id="ARBA00023235"/>
    </source>
</evidence>
<proteinExistence type="inferred from homology"/>
<dbReference type="GO" id="GO:0047661">
    <property type="term" value="F:amino-acid racemase activity"/>
    <property type="evidence" value="ECO:0007669"/>
    <property type="project" value="InterPro"/>
</dbReference>
<evidence type="ECO:0000313" key="4">
    <source>
        <dbReference type="Proteomes" id="UP000465035"/>
    </source>
</evidence>
<dbReference type="SUPFAM" id="SSF53681">
    <property type="entry name" value="Aspartate/glutamate racemase"/>
    <property type="match status" value="2"/>
</dbReference>
<dbReference type="InterPro" id="IPR004380">
    <property type="entry name" value="Asp_race"/>
</dbReference>
<comment type="similarity">
    <text evidence="1">Belongs to the aspartate/glutamate racemases family.</text>
</comment>
<gene>
    <name evidence="3" type="ORF">GQR93_08685</name>
</gene>
<dbReference type="EMBL" id="CP047121">
    <property type="protein sequence ID" value="QHB52259.1"/>
    <property type="molecule type" value="Genomic_DNA"/>
</dbReference>
<dbReference type="GeneID" id="69058439"/>
<dbReference type="Pfam" id="PF01177">
    <property type="entry name" value="Asp_Glu_race"/>
    <property type="match status" value="1"/>
</dbReference>
<dbReference type="InterPro" id="IPR015942">
    <property type="entry name" value="Asp/Glu/hydantoin_racemase"/>
</dbReference>
<dbReference type="PANTHER" id="PTHR21198:SF7">
    <property type="entry name" value="ASPARTATE-GLUTAMATE RACEMASE FAMILY"/>
    <property type="match status" value="1"/>
</dbReference>
<dbReference type="Gene3D" id="3.40.50.1860">
    <property type="match status" value="2"/>
</dbReference>
<dbReference type="PANTHER" id="PTHR21198">
    <property type="entry name" value="GLUTAMATE RACEMASE"/>
    <property type="match status" value="1"/>
</dbReference>
<dbReference type="PROSITE" id="PS00923">
    <property type="entry name" value="ASP_GLU_RACEMASE_1"/>
    <property type="match status" value="1"/>
</dbReference>